<dbReference type="Gene3D" id="6.10.250.1630">
    <property type="match status" value="1"/>
</dbReference>
<keyword evidence="5" id="KW-0808">Transferase</keyword>
<protein>
    <recommendedName>
        <fullName evidence="3">DNA repair protein REV1</fullName>
    </recommendedName>
</protein>
<dbReference type="RefSeq" id="XP_065825031.1">
    <property type="nucleotide sequence ID" value="XM_065968959.1"/>
</dbReference>
<evidence type="ECO:0000256" key="1">
    <source>
        <dbReference type="ARBA" id="ARBA00004123"/>
    </source>
</evidence>
<dbReference type="KEGG" id="kdj:28968273"/>
<proteinExistence type="inferred from homology"/>
<dbReference type="Gene3D" id="3.30.1490.100">
    <property type="entry name" value="DNA polymerase, Y-family, little finger domain"/>
    <property type="match status" value="1"/>
</dbReference>
<feature type="region of interest" description="Disordered" evidence="13">
    <location>
        <begin position="318"/>
        <end position="342"/>
    </location>
</feature>
<dbReference type="SUPFAM" id="SSF52113">
    <property type="entry name" value="BRCT domain"/>
    <property type="match status" value="1"/>
</dbReference>
<dbReference type="SUPFAM" id="SSF56672">
    <property type="entry name" value="DNA/RNA polymerases"/>
    <property type="match status" value="1"/>
</dbReference>
<evidence type="ECO:0000256" key="11">
    <source>
        <dbReference type="ARBA" id="ARBA00023204"/>
    </source>
</evidence>
<dbReference type="GO" id="GO:0042276">
    <property type="term" value="P:error-prone translesion synthesis"/>
    <property type="evidence" value="ECO:0007669"/>
    <property type="project" value="TreeGrafter"/>
</dbReference>
<feature type="compositionally biased region" description="Acidic residues" evidence="13">
    <location>
        <begin position="602"/>
        <end position="613"/>
    </location>
</feature>
<evidence type="ECO:0000259" key="15">
    <source>
        <dbReference type="PROSITE" id="PS50173"/>
    </source>
</evidence>
<keyword evidence="10" id="KW-0238">DNA-binding</keyword>
<dbReference type="Proteomes" id="UP000078595">
    <property type="component" value="Chromosome 5"/>
</dbReference>
<organism evidence="16 17">
    <name type="scientific">Kwoniella dejecticola CBS 10117</name>
    <dbReference type="NCBI Taxonomy" id="1296121"/>
    <lineage>
        <taxon>Eukaryota</taxon>
        <taxon>Fungi</taxon>
        <taxon>Dikarya</taxon>
        <taxon>Basidiomycota</taxon>
        <taxon>Agaricomycotina</taxon>
        <taxon>Tremellomycetes</taxon>
        <taxon>Tremellales</taxon>
        <taxon>Cryptococcaceae</taxon>
        <taxon>Kwoniella</taxon>
    </lineage>
</organism>
<evidence type="ECO:0000256" key="8">
    <source>
        <dbReference type="ARBA" id="ARBA00022763"/>
    </source>
</evidence>
<dbReference type="InterPro" id="IPR001357">
    <property type="entry name" value="BRCT_dom"/>
</dbReference>
<dbReference type="GO" id="GO:0003684">
    <property type="term" value="F:damaged DNA binding"/>
    <property type="evidence" value="ECO:0007669"/>
    <property type="project" value="InterPro"/>
</dbReference>
<dbReference type="GO" id="GO:0005634">
    <property type="term" value="C:nucleus"/>
    <property type="evidence" value="ECO:0007669"/>
    <property type="project" value="UniProtKB-SubCell"/>
</dbReference>
<dbReference type="InterPro" id="IPR001126">
    <property type="entry name" value="UmuC"/>
</dbReference>
<dbReference type="CDD" id="cd01701">
    <property type="entry name" value="PolY_Rev1"/>
    <property type="match status" value="1"/>
</dbReference>
<dbReference type="Gene3D" id="1.10.150.20">
    <property type="entry name" value="5' to 3' exonuclease, C-terminal subdomain"/>
    <property type="match status" value="1"/>
</dbReference>
<feature type="region of interest" description="Disordered" evidence="13">
    <location>
        <begin position="1370"/>
        <end position="1412"/>
    </location>
</feature>
<dbReference type="GO" id="GO:0046872">
    <property type="term" value="F:metal ion binding"/>
    <property type="evidence" value="ECO:0007669"/>
    <property type="project" value="UniProtKB-KW"/>
</dbReference>
<dbReference type="SMART" id="SM00292">
    <property type="entry name" value="BRCT"/>
    <property type="match status" value="1"/>
</dbReference>
<feature type="region of interest" description="Disordered" evidence="13">
    <location>
        <begin position="1203"/>
        <end position="1251"/>
    </location>
</feature>
<dbReference type="Gene3D" id="3.30.70.270">
    <property type="match status" value="1"/>
</dbReference>
<dbReference type="PANTHER" id="PTHR45990">
    <property type="entry name" value="DNA REPAIR PROTEIN REV1"/>
    <property type="match status" value="1"/>
</dbReference>
<evidence type="ECO:0000256" key="10">
    <source>
        <dbReference type="ARBA" id="ARBA00023125"/>
    </source>
</evidence>
<keyword evidence="9" id="KW-0460">Magnesium</keyword>
<dbReference type="GO" id="GO:0003887">
    <property type="term" value="F:DNA-directed DNA polymerase activity"/>
    <property type="evidence" value="ECO:0007669"/>
    <property type="project" value="InterPro"/>
</dbReference>
<feature type="region of interest" description="Disordered" evidence="13">
    <location>
        <begin position="31"/>
        <end position="86"/>
    </location>
</feature>
<dbReference type="Pfam" id="PF14377">
    <property type="entry name" value="UBM"/>
    <property type="match status" value="2"/>
</dbReference>
<keyword evidence="8" id="KW-0227">DNA damage</keyword>
<feature type="compositionally biased region" description="Pro residues" evidence="13">
    <location>
        <begin position="320"/>
        <end position="332"/>
    </location>
</feature>
<feature type="region of interest" description="Disordered" evidence="13">
    <location>
        <begin position="1"/>
        <end position="20"/>
    </location>
</feature>
<feature type="region of interest" description="Disordered" evidence="13">
    <location>
        <begin position="584"/>
        <end position="628"/>
    </location>
</feature>
<dbReference type="InterPro" id="IPR036420">
    <property type="entry name" value="BRCT_dom_sf"/>
</dbReference>
<evidence type="ECO:0000313" key="16">
    <source>
        <dbReference type="EMBL" id="WWC61862.1"/>
    </source>
</evidence>
<keyword evidence="17" id="KW-1185">Reference proteome</keyword>
<evidence type="ECO:0000256" key="5">
    <source>
        <dbReference type="ARBA" id="ARBA00022679"/>
    </source>
</evidence>
<dbReference type="PANTHER" id="PTHR45990:SF1">
    <property type="entry name" value="DNA REPAIR PROTEIN REV1"/>
    <property type="match status" value="1"/>
</dbReference>
<evidence type="ECO:0000256" key="13">
    <source>
        <dbReference type="SAM" id="MobiDB-lite"/>
    </source>
</evidence>
<dbReference type="PROSITE" id="PS50172">
    <property type="entry name" value="BRCT"/>
    <property type="match status" value="1"/>
</dbReference>
<comment type="subcellular location">
    <subcellularLocation>
        <location evidence="1">Nucleus</location>
    </subcellularLocation>
</comment>
<dbReference type="InterPro" id="IPR043128">
    <property type="entry name" value="Rev_trsase/Diguanyl_cyclase"/>
</dbReference>
<reference evidence="16" key="2">
    <citation type="submission" date="2024-02" db="EMBL/GenBank/DDBJ databases">
        <title>Comparative genomics of Cryptococcus and Kwoniella reveals pathogenesis evolution and contrasting modes of karyotype evolution via chromosome fusion or intercentromeric recombination.</title>
        <authorList>
            <person name="Coelho M.A."/>
            <person name="David-Palma M."/>
            <person name="Shea T."/>
            <person name="Bowers K."/>
            <person name="McGinley-Smith S."/>
            <person name="Mohammad A.W."/>
            <person name="Gnirke A."/>
            <person name="Yurkov A.M."/>
            <person name="Nowrousian M."/>
            <person name="Sun S."/>
            <person name="Cuomo C.A."/>
            <person name="Heitman J."/>
        </authorList>
    </citation>
    <scope>NUCLEOTIDE SEQUENCE</scope>
    <source>
        <strain evidence="16">CBS 10117</strain>
    </source>
</reference>
<name>A0AAJ8KQS3_9TREE</name>
<evidence type="ECO:0000259" key="14">
    <source>
        <dbReference type="PROSITE" id="PS50172"/>
    </source>
</evidence>
<evidence type="ECO:0000256" key="4">
    <source>
        <dbReference type="ARBA" id="ARBA00022634"/>
    </source>
</evidence>
<sequence length="1442" mass="159200">MSQHDVTPPPPSTSSTFPLSSPSFWTEAAATVLPSPPSGASKRSRPAFELSSPQSDYTELLEVDVDERKPDLKRGRYDSPSTSNSTTLAYLPKRSDFMAQDDPHGYLANPEYAPNAFGDIGDYMRKKEIKVQTQNRDIALAAAQSNLPQIFKGLSFYINGNTTPPMAELRKMILQRGGEVRPVLRNKGMVKFIIAPMLTQSKFREFKNYKVVKEGWITKSCEENRLLDWRIWKLQIQGGWEEESRKGLEAFMKSQQTPSQLVPVQDDKSDKVEKDDFEPLQANLNGLKETPEGEGGNVASMRRASPIRLSSATQSLLAPYRPPNIPISPQKPPQASETPKREELLAPAPALPANVHKPEGAWEYYYSKDSNEHAAQALKNDQWRLKNTAERGNEGGFIDGYYQNSRLHHLATWKSELKVLVAAAQKRSEELSLSTPSSNSISSLSFANSALPSIRNGNLTAGEKVIFHVDFDCFFVSCGLATRPHLKGKPTVVCHSQAGKTASTSEIASCSYEARAKGVKNGMSLGRARTLVGDDLETIPYEFETYKKYSLAFYTVLMGYADDLQAVSVDEALIDVTSAVNAKAMAPEGASESDHDPLPADGSDDEEEDDGPDNDAKKITRSRRPRDPAIEVAEQIRDEVRKLTDGCEVSIGISHNILLAKLATRSAKPAGVAHLVHSDIPAFLAPLDVEDFPSIGYSIKSKIKEKFGSSSVADLLEINKLSFQRVLGPKTGEMLFGYLRGIDERKIEGDKVRKSISAEMNYGIRFKNSDQAEICINDLGYEVAKRMQNLGVKGRQITLKLMKRHPDAPIEPPKFLGHGWCETFNKSSPISGPRGNPTDDGEILARESVKLLKALNLDPVELRGVGIQVTKLDTEDKDKTKDRDPGQGKLSFGSGIKRTTNAKTPIAKAEDLPVNIGQDARRPDESDVVPGDNVPQVQHRVRSQSKSPSTSPRRSRSPSIDDGEAQERSISPQAEAEAEAGPSRLPLPLPLPASPGAEQPGVDPSFLAALPPSLQEEVKRDYQEHQARELERERSVSVAPSVSRAGSERLDSNPPDDRSRERERERVKSTVSPVKGKHAAAHITRQLRPKLKTQLKVHQLSDRPLFSAWNRAQHREGGDECRVDIVDLTASLDQDPDQDQGRGLEREQQREQEREEEIEGYKLSELRELGIDPEVLNALPAEMRLEIVDEERRKVGRRRVLLRPGNGRGSRREMSASASVSPSKFAGSRVRGGSIPPQNGVSSNTNTNTNTYTNAKMMSAKDIARYTINKSLKQKPTLFKSERIEDILVVIERWIESRNCTPPASKDSEKVKNWLIKSLITAGSSSGSGTGSGSGLGAGAGAGLGGVDNVLEMMRFMRMVLREKFPLQEDMVLSSSTPSNTEPETDMDTDAQGPGRNGHADEEEEGDENENRVGKAWWNVWKVYRNELQIKAKELLGAELKI</sequence>
<dbReference type="FunFam" id="3.30.1490.100:FF:000001">
    <property type="entry name" value="DNA repair protein REV1"/>
    <property type="match status" value="1"/>
</dbReference>
<gene>
    <name evidence="16" type="ORF">I303_104447</name>
</gene>
<evidence type="ECO:0000256" key="3">
    <source>
        <dbReference type="ARBA" id="ARBA00020399"/>
    </source>
</evidence>
<keyword evidence="6" id="KW-0548">Nucleotidyltransferase</keyword>
<evidence type="ECO:0000256" key="9">
    <source>
        <dbReference type="ARBA" id="ARBA00022842"/>
    </source>
</evidence>
<feature type="region of interest" description="Disordered" evidence="13">
    <location>
        <begin position="1131"/>
        <end position="1157"/>
    </location>
</feature>
<dbReference type="Pfam" id="PF16589">
    <property type="entry name" value="BRCT_2"/>
    <property type="match status" value="1"/>
</dbReference>
<keyword evidence="12" id="KW-0539">Nucleus</keyword>
<dbReference type="Pfam" id="PF00817">
    <property type="entry name" value="IMS"/>
    <property type="match status" value="1"/>
</dbReference>
<feature type="compositionally biased region" description="Basic and acidic residues" evidence="13">
    <location>
        <begin position="875"/>
        <end position="886"/>
    </location>
</feature>
<dbReference type="InterPro" id="IPR017961">
    <property type="entry name" value="DNA_pol_Y-fam_little_finger"/>
</dbReference>
<feature type="region of interest" description="Disordered" evidence="13">
    <location>
        <begin position="875"/>
        <end position="1081"/>
    </location>
</feature>
<keyword evidence="7" id="KW-0479">Metal-binding</keyword>
<dbReference type="Pfam" id="PF11799">
    <property type="entry name" value="IMS_C"/>
    <property type="match status" value="1"/>
</dbReference>
<keyword evidence="11" id="KW-0234">DNA repair</keyword>
<evidence type="ECO:0000256" key="12">
    <source>
        <dbReference type="ARBA" id="ARBA00023242"/>
    </source>
</evidence>
<dbReference type="GO" id="GO:0017125">
    <property type="term" value="F:deoxycytidyl transferase activity"/>
    <property type="evidence" value="ECO:0007669"/>
    <property type="project" value="TreeGrafter"/>
</dbReference>
<feature type="compositionally biased region" description="Basic and acidic residues" evidence="13">
    <location>
        <begin position="1139"/>
        <end position="1157"/>
    </location>
</feature>
<dbReference type="InterPro" id="IPR043502">
    <property type="entry name" value="DNA/RNA_pol_sf"/>
</dbReference>
<dbReference type="Pfam" id="PF21999">
    <property type="entry name" value="IMS_HHH_1"/>
    <property type="match status" value="1"/>
</dbReference>
<dbReference type="Gene3D" id="3.40.1170.60">
    <property type="match status" value="1"/>
</dbReference>
<dbReference type="Gene3D" id="3.40.50.10190">
    <property type="entry name" value="BRCT domain"/>
    <property type="match status" value="1"/>
</dbReference>
<feature type="compositionally biased region" description="Basic and acidic residues" evidence="13">
    <location>
        <begin position="1046"/>
        <end position="1068"/>
    </location>
</feature>
<dbReference type="InterPro" id="IPR036775">
    <property type="entry name" value="DNA_pol_Y-fam_lit_finger_sf"/>
</dbReference>
<feature type="domain" description="UmuC" evidence="15">
    <location>
        <begin position="466"/>
        <end position="696"/>
    </location>
</feature>
<dbReference type="PROSITE" id="PS50173">
    <property type="entry name" value="UMUC"/>
    <property type="match status" value="1"/>
</dbReference>
<dbReference type="SUPFAM" id="SSF100879">
    <property type="entry name" value="Lesion bypass DNA polymerase (Y-family), little finger domain"/>
    <property type="match status" value="1"/>
</dbReference>
<dbReference type="GeneID" id="28968273"/>
<feature type="compositionally biased region" description="Low complexity" evidence="13">
    <location>
        <begin position="1036"/>
        <end position="1045"/>
    </location>
</feature>
<dbReference type="InterPro" id="IPR053848">
    <property type="entry name" value="IMS_HHH_1"/>
</dbReference>
<accession>A0AAJ8KQS3</accession>
<feature type="domain" description="BRCT" evidence="14">
    <location>
        <begin position="146"/>
        <end position="234"/>
    </location>
</feature>
<comment type="similarity">
    <text evidence="2">Belongs to the DNA polymerase type-Y family.</text>
</comment>
<dbReference type="InterPro" id="IPR025527">
    <property type="entry name" value="HUWE1/Rev1_UBM"/>
</dbReference>
<dbReference type="GO" id="GO:0070987">
    <property type="term" value="P:error-free translesion synthesis"/>
    <property type="evidence" value="ECO:0007669"/>
    <property type="project" value="TreeGrafter"/>
</dbReference>
<evidence type="ECO:0000256" key="2">
    <source>
        <dbReference type="ARBA" id="ARBA00010945"/>
    </source>
</evidence>
<evidence type="ECO:0000256" key="7">
    <source>
        <dbReference type="ARBA" id="ARBA00022723"/>
    </source>
</evidence>
<dbReference type="Gene3D" id="6.10.250.1490">
    <property type="match status" value="1"/>
</dbReference>
<dbReference type="EMBL" id="CP144534">
    <property type="protein sequence ID" value="WWC61862.1"/>
    <property type="molecule type" value="Genomic_DNA"/>
</dbReference>
<evidence type="ECO:0000313" key="17">
    <source>
        <dbReference type="Proteomes" id="UP000078595"/>
    </source>
</evidence>
<evidence type="ECO:0000256" key="6">
    <source>
        <dbReference type="ARBA" id="ARBA00022695"/>
    </source>
</evidence>
<keyword evidence="4" id="KW-0237">DNA synthesis</keyword>
<feature type="region of interest" description="Disordered" evidence="13">
    <location>
        <begin position="254"/>
        <end position="273"/>
    </location>
</feature>
<feature type="compositionally biased region" description="Basic and acidic residues" evidence="13">
    <location>
        <begin position="66"/>
        <end position="77"/>
    </location>
</feature>
<feature type="compositionally biased region" description="Basic and acidic residues" evidence="13">
    <location>
        <begin position="1016"/>
        <end position="1035"/>
    </location>
</feature>
<reference evidence="16" key="1">
    <citation type="submission" date="2013-07" db="EMBL/GenBank/DDBJ databases">
        <authorList>
            <consortium name="The Broad Institute Genome Sequencing Platform"/>
            <person name="Cuomo C."/>
            <person name="Litvintseva A."/>
            <person name="Chen Y."/>
            <person name="Heitman J."/>
            <person name="Sun S."/>
            <person name="Springer D."/>
            <person name="Dromer F."/>
            <person name="Young S.K."/>
            <person name="Zeng Q."/>
            <person name="Gargeya S."/>
            <person name="Fitzgerald M."/>
            <person name="Abouelleil A."/>
            <person name="Alvarado L."/>
            <person name="Berlin A.M."/>
            <person name="Chapman S.B."/>
            <person name="Dewar J."/>
            <person name="Goldberg J."/>
            <person name="Griggs A."/>
            <person name="Gujja S."/>
            <person name="Hansen M."/>
            <person name="Howarth C."/>
            <person name="Imamovic A."/>
            <person name="Larimer J."/>
            <person name="McCowan C."/>
            <person name="Murphy C."/>
            <person name="Pearson M."/>
            <person name="Priest M."/>
            <person name="Roberts A."/>
            <person name="Saif S."/>
            <person name="Shea T."/>
            <person name="Sykes S."/>
            <person name="Wortman J."/>
            <person name="Nusbaum C."/>
            <person name="Birren B."/>
        </authorList>
    </citation>
    <scope>NUCLEOTIDE SEQUENCE</scope>
    <source>
        <strain evidence="16">CBS 10117</strain>
    </source>
</reference>
<dbReference type="GO" id="GO:0006281">
    <property type="term" value="P:DNA repair"/>
    <property type="evidence" value="ECO:0007669"/>
    <property type="project" value="UniProtKB-KW"/>
</dbReference>